<reference evidence="10" key="1">
    <citation type="submission" date="2020-04" db="EMBL/GenBank/DDBJ databases">
        <title>Analysis of mating type loci in Filobasidium floriforme.</title>
        <authorList>
            <person name="Nowrousian M."/>
        </authorList>
    </citation>
    <scope>NUCLEOTIDE SEQUENCE</scope>
    <source>
        <strain evidence="10">CBS 6242</strain>
    </source>
</reference>
<evidence type="ECO:0000256" key="8">
    <source>
        <dbReference type="ARBA" id="ARBA00023136"/>
    </source>
</evidence>
<dbReference type="PANTHER" id="PTHR14110">
    <property type="entry name" value="MITOCHONDRIAL IMPORT INNER MEMBRANE TRANSLOCASE SUBUNIT TIM22"/>
    <property type="match status" value="1"/>
</dbReference>
<comment type="similarity">
    <text evidence="2 9">Belongs to the Tim17/Tim22/Tim23 family.</text>
</comment>
<dbReference type="InterPro" id="IPR039175">
    <property type="entry name" value="TIM22"/>
</dbReference>
<dbReference type="GO" id="GO:0042721">
    <property type="term" value="C:TIM22 mitochondrial import inner membrane insertion complex"/>
    <property type="evidence" value="ECO:0007669"/>
    <property type="project" value="UniProtKB-UniRule"/>
</dbReference>
<comment type="subunit">
    <text evidence="9">Component of the TIM22 complex.</text>
</comment>
<evidence type="ECO:0000256" key="3">
    <source>
        <dbReference type="ARBA" id="ARBA00020722"/>
    </source>
</evidence>
<keyword evidence="6" id="KW-1133">Transmembrane helix</keyword>
<dbReference type="AlphaFoldDB" id="A0A8K0JNB8"/>
<keyword evidence="9" id="KW-0813">Transport</keyword>
<evidence type="ECO:0000256" key="4">
    <source>
        <dbReference type="ARBA" id="ARBA00022692"/>
    </source>
</evidence>
<proteinExistence type="inferred from homology"/>
<evidence type="ECO:0000256" key="9">
    <source>
        <dbReference type="RuleBase" id="RU367038"/>
    </source>
</evidence>
<sequence length="178" mass="19026">MQKLLAPIYLPGQEPMPAGTTPEEREEMQNVQRWQKYATMGMESCPVKVGMSAGAGFALGGFFSLMSATFAYEDPLSRASEKLVGTKAQTMFIFKEMGRNMWSSGKGFAKVGALYSGYECCIEGFRAKNDIYNSVAGGFLAGATLSRSGGIKAAIGGGAAFAAFSAVIDLWIRKQPAE</sequence>
<evidence type="ECO:0000313" key="10">
    <source>
        <dbReference type="EMBL" id="KAG7562326.1"/>
    </source>
</evidence>
<gene>
    <name evidence="10" type="ORF">FFLO_02218</name>
</gene>
<comment type="caution">
    <text evidence="10">The sequence shown here is derived from an EMBL/GenBank/DDBJ whole genome shotgun (WGS) entry which is preliminary data.</text>
</comment>
<keyword evidence="9" id="KW-0811">Translocation</keyword>
<dbReference type="GO" id="GO:0030943">
    <property type="term" value="F:mitochondrion targeting sequence binding"/>
    <property type="evidence" value="ECO:0007669"/>
    <property type="project" value="TreeGrafter"/>
</dbReference>
<dbReference type="Proteomes" id="UP000812966">
    <property type="component" value="Unassembled WGS sequence"/>
</dbReference>
<evidence type="ECO:0000256" key="6">
    <source>
        <dbReference type="ARBA" id="ARBA00022989"/>
    </source>
</evidence>
<dbReference type="EMBL" id="JABELV010000034">
    <property type="protein sequence ID" value="KAG7562326.1"/>
    <property type="molecule type" value="Genomic_DNA"/>
</dbReference>
<keyword evidence="7 9" id="KW-0496">Mitochondrion</keyword>
<organism evidence="10 11">
    <name type="scientific">Filobasidium floriforme</name>
    <dbReference type="NCBI Taxonomy" id="5210"/>
    <lineage>
        <taxon>Eukaryota</taxon>
        <taxon>Fungi</taxon>
        <taxon>Dikarya</taxon>
        <taxon>Basidiomycota</taxon>
        <taxon>Agaricomycotina</taxon>
        <taxon>Tremellomycetes</taxon>
        <taxon>Filobasidiales</taxon>
        <taxon>Filobasidiaceae</taxon>
        <taxon>Filobasidium</taxon>
    </lineage>
</organism>
<dbReference type="GO" id="GO:0008320">
    <property type="term" value="F:protein transmembrane transporter activity"/>
    <property type="evidence" value="ECO:0007669"/>
    <property type="project" value="UniProtKB-UniRule"/>
</dbReference>
<name>A0A8K0JNB8_9TREE</name>
<comment type="subcellular location">
    <subcellularLocation>
        <location evidence="1 9">Mitochondrion inner membrane</location>
        <topology evidence="1 9">Multi-pass membrane protein</topology>
    </subcellularLocation>
</comment>
<keyword evidence="11" id="KW-1185">Reference proteome</keyword>
<comment type="function">
    <text evidence="9">Essential core component of the TIM22 complex, a complex that mediates the import and insertion of multi-pass transmembrane proteins into the mitochondrial inner membrane. In the TIM22 complex, it constitutes the voltage-activated and signal-gated channel. Forms a twin-pore translocase that uses the membrane potential as external driving force in 2 voltage-dependent steps.</text>
</comment>
<keyword evidence="4" id="KW-0812">Transmembrane</keyword>
<evidence type="ECO:0000256" key="2">
    <source>
        <dbReference type="ARBA" id="ARBA00008444"/>
    </source>
</evidence>
<evidence type="ECO:0000313" key="11">
    <source>
        <dbReference type="Proteomes" id="UP000812966"/>
    </source>
</evidence>
<keyword evidence="8" id="KW-0472">Membrane</keyword>
<keyword evidence="5 9" id="KW-0999">Mitochondrion inner membrane</keyword>
<accession>A0A8K0JNB8</accession>
<evidence type="ECO:0000256" key="5">
    <source>
        <dbReference type="ARBA" id="ARBA00022792"/>
    </source>
</evidence>
<protein>
    <recommendedName>
        <fullName evidence="3 9">Mitochondrial import inner membrane translocase subunit TIM22</fullName>
    </recommendedName>
</protein>
<dbReference type="GO" id="GO:0045039">
    <property type="term" value="P:protein insertion into mitochondrial inner membrane"/>
    <property type="evidence" value="ECO:0007669"/>
    <property type="project" value="UniProtKB-UniRule"/>
</dbReference>
<keyword evidence="9" id="KW-0653">Protein transport</keyword>
<dbReference type="Pfam" id="PF02466">
    <property type="entry name" value="Tim17"/>
    <property type="match status" value="1"/>
</dbReference>
<evidence type="ECO:0000256" key="7">
    <source>
        <dbReference type="ARBA" id="ARBA00023128"/>
    </source>
</evidence>
<dbReference type="PANTHER" id="PTHR14110:SF0">
    <property type="entry name" value="MITOCHONDRIAL IMPORT INNER MEMBRANE TRANSLOCASE SUBUNIT TIM22"/>
    <property type="match status" value="1"/>
</dbReference>
<evidence type="ECO:0000256" key="1">
    <source>
        <dbReference type="ARBA" id="ARBA00004448"/>
    </source>
</evidence>